<dbReference type="GO" id="GO:0008654">
    <property type="term" value="P:phospholipid biosynthetic process"/>
    <property type="evidence" value="ECO:0007669"/>
    <property type="project" value="InterPro"/>
</dbReference>
<dbReference type="Proteomes" id="UP000664781">
    <property type="component" value="Unassembled WGS sequence"/>
</dbReference>
<evidence type="ECO:0000256" key="1">
    <source>
        <dbReference type="ARBA" id="ARBA00022793"/>
    </source>
</evidence>
<keyword evidence="4" id="KW-0670">Pyruvate</keyword>
<comment type="caution">
    <text evidence="5">The sequence shown here is derived from an EMBL/GenBank/DDBJ whole genome shotgun (WGS) entry which is preliminary data.</text>
</comment>
<dbReference type="InterPro" id="IPR003817">
    <property type="entry name" value="PS_Dcarbxylase"/>
</dbReference>
<sequence>MARQADFWIKEQYSLETMLSGPECGDDYVNRFVRGDVYQAFLSVNSFHRWNVPVDGTIKQLEIVPGLMFSAAENETPDPETFTHSQSYQAHVNTRGLAFIECGPELGYFSYGGSSMTLVFEQGIVDEFTVPANYPHEHPDDGPTVFVRSQIARAR</sequence>
<keyword evidence="6" id="KW-1185">Reference proteome</keyword>
<dbReference type="EMBL" id="JAFMOF010000010">
    <property type="protein sequence ID" value="MBO0657445.1"/>
    <property type="molecule type" value="Genomic_DNA"/>
</dbReference>
<evidence type="ECO:0000256" key="2">
    <source>
        <dbReference type="ARBA" id="ARBA00023145"/>
    </source>
</evidence>
<dbReference type="GO" id="GO:0004609">
    <property type="term" value="F:phosphatidylserine decarboxylase activity"/>
    <property type="evidence" value="ECO:0007669"/>
    <property type="project" value="InterPro"/>
</dbReference>
<gene>
    <name evidence="5" type="ORF">J1792_33445</name>
</gene>
<name>A0A939FWN4_9ACTN</name>
<evidence type="ECO:0000256" key="4">
    <source>
        <dbReference type="ARBA" id="ARBA00023317"/>
    </source>
</evidence>
<protein>
    <submittedName>
        <fullName evidence="5">Phosphatidylserine decarboxylase</fullName>
    </submittedName>
</protein>
<accession>A0A939FWN4</accession>
<organism evidence="5 6">
    <name type="scientific">Streptomyces triculaminicus</name>
    <dbReference type="NCBI Taxonomy" id="2816232"/>
    <lineage>
        <taxon>Bacteria</taxon>
        <taxon>Bacillati</taxon>
        <taxon>Actinomycetota</taxon>
        <taxon>Actinomycetes</taxon>
        <taxon>Kitasatosporales</taxon>
        <taxon>Streptomycetaceae</taxon>
        <taxon>Streptomyces</taxon>
    </lineage>
</organism>
<evidence type="ECO:0000313" key="6">
    <source>
        <dbReference type="Proteomes" id="UP000664781"/>
    </source>
</evidence>
<proteinExistence type="predicted"/>
<dbReference type="RefSeq" id="WP_086575260.1">
    <property type="nucleotide sequence ID" value="NZ_JAFMOF010000010.1"/>
</dbReference>
<evidence type="ECO:0000313" key="5">
    <source>
        <dbReference type="EMBL" id="MBO0657445.1"/>
    </source>
</evidence>
<keyword evidence="3" id="KW-0456">Lyase</keyword>
<evidence type="ECO:0000256" key="3">
    <source>
        <dbReference type="ARBA" id="ARBA00023239"/>
    </source>
</evidence>
<keyword evidence="1" id="KW-0210">Decarboxylase</keyword>
<dbReference type="Pfam" id="PF02666">
    <property type="entry name" value="PS_Dcarbxylase"/>
    <property type="match status" value="1"/>
</dbReference>
<keyword evidence="2" id="KW-0865">Zymogen</keyword>
<reference evidence="5" key="1">
    <citation type="submission" date="2021-03" db="EMBL/GenBank/DDBJ databases">
        <title>Streptomyces strains.</title>
        <authorList>
            <person name="Lund M.B."/>
            <person name="Toerring T."/>
        </authorList>
    </citation>
    <scope>NUCLEOTIDE SEQUENCE</scope>
    <source>
        <strain evidence="5">JCM 4242</strain>
    </source>
</reference>
<dbReference type="AlphaFoldDB" id="A0A939FWN4"/>